<keyword evidence="3" id="KW-1003">Cell membrane</keyword>
<dbReference type="InterPro" id="IPR000515">
    <property type="entry name" value="MetI-like"/>
</dbReference>
<feature type="transmembrane region" description="Helical" evidence="7">
    <location>
        <begin position="107"/>
        <end position="133"/>
    </location>
</feature>
<keyword evidence="6 7" id="KW-0472">Membrane</keyword>
<feature type="transmembrane region" description="Helical" evidence="7">
    <location>
        <begin position="239"/>
        <end position="264"/>
    </location>
</feature>
<protein>
    <submittedName>
        <fullName evidence="10">Sugar ABC transporter permease</fullName>
    </submittedName>
</protein>
<dbReference type="PANTHER" id="PTHR30193:SF37">
    <property type="entry name" value="INNER MEMBRANE ABC TRANSPORTER PERMEASE PROTEIN YCJO"/>
    <property type="match status" value="1"/>
</dbReference>
<feature type="region of interest" description="Disordered" evidence="8">
    <location>
        <begin position="1"/>
        <end position="38"/>
    </location>
</feature>
<feature type="transmembrane region" description="Helical" evidence="7">
    <location>
        <begin position="47"/>
        <end position="66"/>
    </location>
</feature>
<keyword evidence="5 7" id="KW-1133">Transmembrane helix</keyword>
<sequence>MTLAPVTARATTTGAGPDGAPPAGTTDGATKPRPAARRPWRRHRREYLVFLAFALPNLALIAVFTYRPLVLNLYYSTLQWNLGSRTATVVGLDNYVRWFTDPRSLEVLRVTAVFTVATVGATLLLGLLLATVLDRRLHGRTVARSVIFAPYVLSGVGVGMVWLFIFDPTYGALAALLRTWGASSPQWYLDRDWALVMVIVVYVWKNLGYAAVIYLAALQSVPRDVLDAASLDGAGPLRRFWRITVPLLSPTTFFLLVTTVLSSLQSFDLIHVMTAGGPLDGTTTLMYQVYVEAFVTGRAGYSSAISMILFAVLLVMTLGQLRFLEKKVHYA</sequence>
<feature type="transmembrane region" description="Helical" evidence="7">
    <location>
        <begin position="299"/>
        <end position="319"/>
    </location>
</feature>
<dbReference type="PROSITE" id="PS50928">
    <property type="entry name" value="ABC_TM1"/>
    <property type="match status" value="1"/>
</dbReference>
<dbReference type="Proteomes" id="UP000602087">
    <property type="component" value="Unassembled WGS sequence"/>
</dbReference>
<reference evidence="10" key="1">
    <citation type="submission" date="2020-12" db="EMBL/GenBank/DDBJ databases">
        <title>Sanguibacter suaedae sp. nov., isolated from Suaeda aralocaspica.</title>
        <authorList>
            <person name="Ma Q."/>
        </authorList>
    </citation>
    <scope>NUCLEOTIDE SEQUENCE</scope>
    <source>
        <strain evidence="10">YZGR15</strain>
    </source>
</reference>
<gene>
    <name evidence="10" type="ORF">JAV76_10890</name>
</gene>
<evidence type="ECO:0000256" key="6">
    <source>
        <dbReference type="ARBA" id="ARBA00023136"/>
    </source>
</evidence>
<evidence type="ECO:0000256" key="5">
    <source>
        <dbReference type="ARBA" id="ARBA00022989"/>
    </source>
</evidence>
<evidence type="ECO:0000256" key="8">
    <source>
        <dbReference type="SAM" id="MobiDB-lite"/>
    </source>
</evidence>
<dbReference type="CDD" id="cd06261">
    <property type="entry name" value="TM_PBP2"/>
    <property type="match status" value="1"/>
</dbReference>
<dbReference type="AlphaFoldDB" id="A0A934I9E9"/>
<keyword evidence="11" id="KW-1185">Reference proteome</keyword>
<dbReference type="SUPFAM" id="SSF161098">
    <property type="entry name" value="MetI-like"/>
    <property type="match status" value="1"/>
</dbReference>
<feature type="transmembrane region" description="Helical" evidence="7">
    <location>
        <begin position="193"/>
        <end position="218"/>
    </location>
</feature>
<dbReference type="InterPro" id="IPR035906">
    <property type="entry name" value="MetI-like_sf"/>
</dbReference>
<feature type="transmembrane region" description="Helical" evidence="7">
    <location>
        <begin position="145"/>
        <end position="165"/>
    </location>
</feature>
<evidence type="ECO:0000259" key="9">
    <source>
        <dbReference type="PROSITE" id="PS50928"/>
    </source>
</evidence>
<comment type="caution">
    <text evidence="10">The sequence shown here is derived from an EMBL/GenBank/DDBJ whole genome shotgun (WGS) entry which is preliminary data.</text>
</comment>
<organism evidence="10 11">
    <name type="scientific">Sanguibacter suaedae</name>
    <dbReference type="NCBI Taxonomy" id="2795737"/>
    <lineage>
        <taxon>Bacteria</taxon>
        <taxon>Bacillati</taxon>
        <taxon>Actinomycetota</taxon>
        <taxon>Actinomycetes</taxon>
        <taxon>Micrococcales</taxon>
        <taxon>Sanguibacteraceae</taxon>
        <taxon>Sanguibacter</taxon>
    </lineage>
</organism>
<evidence type="ECO:0000256" key="1">
    <source>
        <dbReference type="ARBA" id="ARBA00004651"/>
    </source>
</evidence>
<dbReference type="Gene3D" id="1.10.3720.10">
    <property type="entry name" value="MetI-like"/>
    <property type="match status" value="1"/>
</dbReference>
<dbReference type="RefSeq" id="WP_198734080.1">
    <property type="nucleotide sequence ID" value="NZ_JAEINH010000008.1"/>
</dbReference>
<proteinExistence type="inferred from homology"/>
<evidence type="ECO:0000256" key="4">
    <source>
        <dbReference type="ARBA" id="ARBA00022692"/>
    </source>
</evidence>
<dbReference type="GO" id="GO:0005886">
    <property type="term" value="C:plasma membrane"/>
    <property type="evidence" value="ECO:0007669"/>
    <property type="project" value="UniProtKB-SubCell"/>
</dbReference>
<dbReference type="GO" id="GO:0055085">
    <property type="term" value="P:transmembrane transport"/>
    <property type="evidence" value="ECO:0007669"/>
    <property type="project" value="InterPro"/>
</dbReference>
<feature type="domain" description="ABC transmembrane type-1" evidence="9">
    <location>
        <begin position="108"/>
        <end position="320"/>
    </location>
</feature>
<dbReference type="EMBL" id="JAEINH010000008">
    <property type="protein sequence ID" value="MBI9115517.1"/>
    <property type="molecule type" value="Genomic_DNA"/>
</dbReference>
<keyword evidence="2 7" id="KW-0813">Transport</keyword>
<feature type="compositionally biased region" description="Low complexity" evidence="8">
    <location>
        <begin position="21"/>
        <end position="33"/>
    </location>
</feature>
<name>A0A934I9E9_9MICO</name>
<feature type="compositionally biased region" description="Low complexity" evidence="8">
    <location>
        <begin position="1"/>
        <end position="15"/>
    </location>
</feature>
<comment type="subcellular location">
    <subcellularLocation>
        <location evidence="1 7">Cell membrane</location>
        <topology evidence="1 7">Multi-pass membrane protein</topology>
    </subcellularLocation>
</comment>
<keyword evidence="4 7" id="KW-0812">Transmembrane</keyword>
<evidence type="ECO:0000256" key="3">
    <source>
        <dbReference type="ARBA" id="ARBA00022475"/>
    </source>
</evidence>
<evidence type="ECO:0000313" key="10">
    <source>
        <dbReference type="EMBL" id="MBI9115517.1"/>
    </source>
</evidence>
<dbReference type="Pfam" id="PF00528">
    <property type="entry name" value="BPD_transp_1"/>
    <property type="match status" value="1"/>
</dbReference>
<dbReference type="PANTHER" id="PTHR30193">
    <property type="entry name" value="ABC TRANSPORTER PERMEASE PROTEIN"/>
    <property type="match status" value="1"/>
</dbReference>
<comment type="similarity">
    <text evidence="7">Belongs to the binding-protein-dependent transport system permease family.</text>
</comment>
<dbReference type="InterPro" id="IPR051393">
    <property type="entry name" value="ABC_transporter_permease"/>
</dbReference>
<evidence type="ECO:0000256" key="2">
    <source>
        <dbReference type="ARBA" id="ARBA00022448"/>
    </source>
</evidence>
<accession>A0A934I9E9</accession>
<evidence type="ECO:0000313" key="11">
    <source>
        <dbReference type="Proteomes" id="UP000602087"/>
    </source>
</evidence>
<evidence type="ECO:0000256" key="7">
    <source>
        <dbReference type="RuleBase" id="RU363032"/>
    </source>
</evidence>